<dbReference type="PANTHER" id="PTHR40387:SF1">
    <property type="entry name" value="PROTEIN FAM240B"/>
    <property type="match status" value="1"/>
</dbReference>
<sequence>MANIQPATEVHFWTDGTPLEDYCFRLIAAPQTLIIRQTQGEDTDPILAKMSLARIHDKHKLKKYWEEKIESHSDMMGSEESRMKSSALSKLRDEWLRRLMLRDQQLERSEEKHIRRAKMSQQTFKIPSQ</sequence>
<protein>
    <submittedName>
        <fullName evidence="3">Uncharacterized protein</fullName>
    </submittedName>
</protein>
<dbReference type="AlphaFoldDB" id="A0A1S3KXF3"/>
<feature type="region of interest" description="Disordered" evidence="1">
    <location>
        <begin position="107"/>
        <end position="129"/>
    </location>
</feature>
<dbReference type="OrthoDB" id="8880235at2759"/>
<evidence type="ECO:0000256" key="1">
    <source>
        <dbReference type="SAM" id="MobiDB-lite"/>
    </source>
</evidence>
<gene>
    <name evidence="3" type="primary">LOC106562834</name>
</gene>
<feature type="compositionally biased region" description="Polar residues" evidence="1">
    <location>
        <begin position="119"/>
        <end position="129"/>
    </location>
</feature>
<evidence type="ECO:0000313" key="2">
    <source>
        <dbReference type="Proteomes" id="UP001652741"/>
    </source>
</evidence>
<accession>A0A1S3KXF3</accession>
<evidence type="ECO:0000313" key="3">
    <source>
        <dbReference type="RefSeq" id="XP_013983352.1"/>
    </source>
</evidence>
<proteinExistence type="predicted"/>
<keyword evidence="2" id="KW-1185">Reference proteome</keyword>
<dbReference type="InterPro" id="IPR040261">
    <property type="entry name" value="FAM240"/>
</dbReference>
<name>A0A1S3KXF3_SALSA</name>
<organism evidence="2 3">
    <name type="scientific">Salmo salar</name>
    <name type="common">Atlantic salmon</name>
    <dbReference type="NCBI Taxonomy" id="8030"/>
    <lineage>
        <taxon>Eukaryota</taxon>
        <taxon>Metazoa</taxon>
        <taxon>Chordata</taxon>
        <taxon>Craniata</taxon>
        <taxon>Vertebrata</taxon>
        <taxon>Euteleostomi</taxon>
        <taxon>Actinopterygii</taxon>
        <taxon>Neopterygii</taxon>
        <taxon>Teleostei</taxon>
        <taxon>Protacanthopterygii</taxon>
        <taxon>Salmoniformes</taxon>
        <taxon>Salmonidae</taxon>
        <taxon>Salmoninae</taxon>
        <taxon>Salmo</taxon>
    </lineage>
</organism>
<reference evidence="3" key="1">
    <citation type="submission" date="2025-08" db="UniProtKB">
        <authorList>
            <consortium name="RefSeq"/>
        </authorList>
    </citation>
    <scope>IDENTIFICATION</scope>
</reference>
<dbReference type="Proteomes" id="UP001652741">
    <property type="component" value="Chromosome ssa01"/>
</dbReference>
<dbReference type="PANTHER" id="PTHR40387">
    <property type="entry name" value="PROTEIN FAM240B"/>
    <property type="match status" value="1"/>
</dbReference>
<dbReference type="GeneID" id="106562834"/>
<dbReference type="RefSeq" id="XP_013983352.1">
    <property type="nucleotide sequence ID" value="XM_014127877.2"/>
</dbReference>
<dbReference type="KEGG" id="sasa:106562834"/>